<feature type="domain" description="Septum formation-related" evidence="3">
    <location>
        <begin position="169"/>
        <end position="372"/>
    </location>
</feature>
<keyword evidence="5" id="KW-1185">Reference proteome</keyword>
<feature type="compositionally biased region" description="Pro residues" evidence="1">
    <location>
        <begin position="34"/>
        <end position="50"/>
    </location>
</feature>
<feature type="transmembrane region" description="Helical" evidence="2">
    <location>
        <begin position="103"/>
        <end position="127"/>
    </location>
</feature>
<evidence type="ECO:0000313" key="4">
    <source>
        <dbReference type="EMBL" id="MFA1539229.1"/>
    </source>
</evidence>
<dbReference type="RefSeq" id="WP_371948931.1">
    <property type="nucleotide sequence ID" value="NZ_JAXCEI010000004.1"/>
</dbReference>
<dbReference type="Pfam" id="PF13845">
    <property type="entry name" value="Septum_form"/>
    <property type="match status" value="1"/>
</dbReference>
<dbReference type="Proteomes" id="UP001569963">
    <property type="component" value="Unassembled WGS sequence"/>
</dbReference>
<evidence type="ECO:0000313" key="5">
    <source>
        <dbReference type="Proteomes" id="UP001569963"/>
    </source>
</evidence>
<evidence type="ECO:0000259" key="3">
    <source>
        <dbReference type="Pfam" id="PF13845"/>
    </source>
</evidence>
<evidence type="ECO:0000256" key="1">
    <source>
        <dbReference type="SAM" id="MobiDB-lite"/>
    </source>
</evidence>
<protein>
    <submittedName>
        <fullName evidence="4">Septum formation family protein</fullName>
    </submittedName>
</protein>
<dbReference type="EMBL" id="JAXCEI010000004">
    <property type="protein sequence ID" value="MFA1539229.1"/>
    <property type="molecule type" value="Genomic_DNA"/>
</dbReference>
<reference evidence="4 5" key="1">
    <citation type="submission" date="2023-11" db="EMBL/GenBank/DDBJ databases">
        <title>Actinomadura monticuli sp. nov., isolated from volcanic ash.</title>
        <authorList>
            <person name="Lee S.D."/>
            <person name="Yang H."/>
            <person name="Kim I.S."/>
        </authorList>
    </citation>
    <scope>NUCLEOTIDE SEQUENCE [LARGE SCALE GENOMIC DNA]</scope>
    <source>
        <strain evidence="4 5">DLS-62</strain>
    </source>
</reference>
<organism evidence="4 5">
    <name type="scientific">Actinomadura monticuli</name>
    <dbReference type="NCBI Taxonomy" id="3097367"/>
    <lineage>
        <taxon>Bacteria</taxon>
        <taxon>Bacillati</taxon>
        <taxon>Actinomycetota</taxon>
        <taxon>Actinomycetes</taxon>
        <taxon>Streptosporangiales</taxon>
        <taxon>Thermomonosporaceae</taxon>
        <taxon>Actinomadura</taxon>
    </lineage>
</organism>
<accession>A0ABV4QB44</accession>
<keyword evidence="2" id="KW-1133">Transmembrane helix</keyword>
<gene>
    <name evidence="4" type="ORF">SM611_09830</name>
</gene>
<feature type="transmembrane region" description="Helical" evidence="2">
    <location>
        <begin position="67"/>
        <end position="91"/>
    </location>
</feature>
<feature type="compositionally biased region" description="Pro residues" evidence="1">
    <location>
        <begin position="1"/>
        <end position="25"/>
    </location>
</feature>
<keyword evidence="2" id="KW-0812">Transmembrane</keyword>
<comment type="caution">
    <text evidence="4">The sequence shown here is derived from an EMBL/GenBank/DDBJ whole genome shotgun (WGS) entry which is preliminary data.</text>
</comment>
<feature type="region of interest" description="Disordered" evidence="1">
    <location>
        <begin position="1"/>
        <end position="50"/>
    </location>
</feature>
<keyword evidence="2" id="KW-0472">Membrane</keyword>
<name>A0ABV4QB44_9ACTN</name>
<proteinExistence type="predicted"/>
<dbReference type="InterPro" id="IPR026004">
    <property type="entry name" value="Septum_form"/>
</dbReference>
<sequence>MTTPPPTDDVPDPSEPSSPWAPPDAPAADAPAGTPAPVPALPPGPPPGVPPVPGAPPVPVPPRTNRFAVFAMVTALVGMVVLAVGFAVAALVQAARRGDEKGVGLAIGGLGVSAVWVLAAVVLFAVLPSAHLGGGRAGAGRGGAAPVTELGIGACFTGFGDDGSGGLRAKELPCAKPHEGEVVARSEAPLSARLSRAAMIQWAENLCQDKTRFLLRSRYRKDLEPYYDWSGDEFSDGKALTLTCVMRYTGSAPLTAPLAATVDTKLKTYEQLSTGDCVEEWDETDPVTATISCKRPHRFEVFASFTIPSEDFPDKEFNEYPGEKEIDKKAARGCGKRGDKVFRNRSIDRDLEVMYVMPAQEDWESGIHDVVCLVSAAHGKLKESVLP</sequence>
<evidence type="ECO:0000256" key="2">
    <source>
        <dbReference type="SAM" id="Phobius"/>
    </source>
</evidence>